<feature type="signal peptide" evidence="3">
    <location>
        <begin position="1"/>
        <end position="31"/>
    </location>
</feature>
<feature type="domain" description="Prenyltransferase alpha-alpha toroid" evidence="4">
    <location>
        <begin position="52"/>
        <end position="162"/>
    </location>
</feature>
<dbReference type="CDD" id="cd00688">
    <property type="entry name" value="ISOPREN_C2_like"/>
    <property type="match status" value="1"/>
</dbReference>
<keyword evidence="2" id="KW-0812">Transmembrane</keyword>
<organism evidence="5 6">
    <name type="scientific">Streptomyces polyrhachis</name>
    <dbReference type="NCBI Taxonomy" id="1282885"/>
    <lineage>
        <taxon>Bacteria</taxon>
        <taxon>Bacillati</taxon>
        <taxon>Actinomycetota</taxon>
        <taxon>Actinomycetes</taxon>
        <taxon>Kitasatosporales</taxon>
        <taxon>Streptomycetaceae</taxon>
        <taxon>Streptomyces</taxon>
    </lineage>
</organism>
<dbReference type="InterPro" id="IPR001330">
    <property type="entry name" value="Prenyltrans"/>
</dbReference>
<keyword evidence="6" id="KW-1185">Reference proteome</keyword>
<evidence type="ECO:0000313" key="6">
    <source>
        <dbReference type="Proteomes" id="UP001596413"/>
    </source>
</evidence>
<keyword evidence="1" id="KW-0677">Repeat</keyword>
<gene>
    <name evidence="5" type="ORF">ACFQLX_24965</name>
</gene>
<keyword evidence="2" id="KW-1133">Transmembrane helix</keyword>
<evidence type="ECO:0000256" key="3">
    <source>
        <dbReference type="SAM" id="SignalP"/>
    </source>
</evidence>
<evidence type="ECO:0000313" key="5">
    <source>
        <dbReference type="EMBL" id="MFC7221390.1"/>
    </source>
</evidence>
<dbReference type="RefSeq" id="WP_386418714.1">
    <property type="nucleotide sequence ID" value="NZ_JBHSZO010000064.1"/>
</dbReference>
<evidence type="ECO:0000259" key="4">
    <source>
        <dbReference type="Pfam" id="PF00432"/>
    </source>
</evidence>
<protein>
    <submittedName>
        <fullName evidence="5">Prenyltransferase/squalene oxidase repeat-containing protein</fullName>
    </submittedName>
</protein>
<keyword evidence="2" id="KW-0472">Membrane</keyword>
<name>A0ABW2GLB9_9ACTN</name>
<dbReference type="Pfam" id="PF00432">
    <property type="entry name" value="Prenyltrans"/>
    <property type="match status" value="1"/>
</dbReference>
<sequence>MAPRFTTTRTTLAATTAAAALCLTAAPAAHAAGTPGPYGTADAQYDGVWRTSLAMLAQDAVGTVPAKEAVAWLTGQQCADGGFAAYRKDTARACDAKTEDSNATAMAVQALAALGGQDAVTAKALTWLKGIQNKDGGFPYNPGGASDANSTAVAVGALTAAGEKPAEIRKGGKSPLDALAALQLPCDAPAADQGAYAFTPDKGKLYANEYATAAAALAARGSGALVADEAAKGDTPVKAPICAKDRAPEDAAEAADAFLAGRIAANGGFLKDLSGKAPDPNTTAWATLALAAGGHRSAALEPYAWLEKNAAAWTKDSPAALGTLVLTVRAVGKDPKDFAGTNLLAALDATGPKPQAAPAKTVAPAAAEKKDDGGFGATTWIILGVGLVAGVGGGLLASMRKKNARP</sequence>
<comment type="caution">
    <text evidence="5">The sequence shown here is derived from an EMBL/GenBank/DDBJ whole genome shotgun (WGS) entry which is preliminary data.</text>
</comment>
<feature type="chain" id="PRO_5045771742" evidence="3">
    <location>
        <begin position="32"/>
        <end position="406"/>
    </location>
</feature>
<evidence type="ECO:0000256" key="1">
    <source>
        <dbReference type="ARBA" id="ARBA00022737"/>
    </source>
</evidence>
<dbReference type="SUPFAM" id="SSF48239">
    <property type="entry name" value="Terpenoid cyclases/Protein prenyltransferases"/>
    <property type="match status" value="1"/>
</dbReference>
<dbReference type="EMBL" id="JBHSZO010000064">
    <property type="protein sequence ID" value="MFC7221390.1"/>
    <property type="molecule type" value="Genomic_DNA"/>
</dbReference>
<evidence type="ECO:0000256" key="2">
    <source>
        <dbReference type="SAM" id="Phobius"/>
    </source>
</evidence>
<accession>A0ABW2GLB9</accession>
<dbReference type="Proteomes" id="UP001596413">
    <property type="component" value="Unassembled WGS sequence"/>
</dbReference>
<dbReference type="Gene3D" id="1.50.10.20">
    <property type="match status" value="1"/>
</dbReference>
<feature type="transmembrane region" description="Helical" evidence="2">
    <location>
        <begin position="377"/>
        <end position="397"/>
    </location>
</feature>
<proteinExistence type="predicted"/>
<keyword evidence="3" id="KW-0732">Signal</keyword>
<dbReference type="InterPro" id="IPR008930">
    <property type="entry name" value="Terpenoid_cyclase/PrenylTrfase"/>
</dbReference>
<reference evidence="6" key="1">
    <citation type="journal article" date="2019" name="Int. J. Syst. Evol. Microbiol.">
        <title>The Global Catalogue of Microorganisms (GCM) 10K type strain sequencing project: providing services to taxonomists for standard genome sequencing and annotation.</title>
        <authorList>
            <consortium name="The Broad Institute Genomics Platform"/>
            <consortium name="The Broad Institute Genome Sequencing Center for Infectious Disease"/>
            <person name="Wu L."/>
            <person name="Ma J."/>
        </authorList>
    </citation>
    <scope>NUCLEOTIDE SEQUENCE [LARGE SCALE GENOMIC DNA]</scope>
    <source>
        <strain evidence="6">CGMCC 1.13681</strain>
    </source>
</reference>